<accession>A0A1T4MGW1</accession>
<dbReference type="Proteomes" id="UP000190657">
    <property type="component" value="Unassembled WGS sequence"/>
</dbReference>
<keyword evidence="2" id="KW-0808">Transferase</keyword>
<dbReference type="InterPro" id="IPR029044">
    <property type="entry name" value="Nucleotide-diphossugar_trans"/>
</dbReference>
<keyword evidence="3" id="KW-1185">Reference proteome</keyword>
<proteinExistence type="predicted"/>
<dbReference type="STRING" id="290054.SAMN02745114_01251"/>
<dbReference type="Pfam" id="PF00535">
    <property type="entry name" value="Glycos_transf_2"/>
    <property type="match status" value="1"/>
</dbReference>
<evidence type="ECO:0000313" key="3">
    <source>
        <dbReference type="Proteomes" id="UP000190657"/>
    </source>
</evidence>
<evidence type="ECO:0000313" key="2">
    <source>
        <dbReference type="EMBL" id="SJZ66018.1"/>
    </source>
</evidence>
<dbReference type="GO" id="GO:0016740">
    <property type="term" value="F:transferase activity"/>
    <property type="evidence" value="ECO:0007669"/>
    <property type="project" value="UniProtKB-KW"/>
</dbReference>
<dbReference type="OrthoDB" id="9815923at2"/>
<sequence length="358" mass="42919">MKIAVYAISKNEEKFVERWVNSMNEADEIYVADTGSTDKTVELLKQKGVIVNSVKIEPWRFDDARNKSLEFVSEDVDICVCTDLDEVFTKGWRKELEEKWTNDTTNARYNYIWSFDENGKPKTSFYIEKIHSRHNFKWLYPVHEVLQYTVKQQQKYITLDNVTLMHYPDKKKSRGQYLPLLELSVKENPNDDRNMHYLGREYMFYKMYDKSIETLKKHLALPSAKWKDERCASMRYIAKCYINKADYEQAKQWYETAIKEAPYLREPYIEYAQLEYELKNWNKVAELIENALKIKERPMTYISESYCWGYFPYDMLTIAYFNLNNYSLSLKNAVSAYLLEPENERLKDNIQNIKEFIN</sequence>
<dbReference type="Gene3D" id="3.90.550.10">
    <property type="entry name" value="Spore Coat Polysaccharide Biosynthesis Protein SpsA, Chain A"/>
    <property type="match status" value="1"/>
</dbReference>
<dbReference type="RefSeq" id="WP_078768727.1">
    <property type="nucleotide sequence ID" value="NZ_FUWW01000013.1"/>
</dbReference>
<organism evidence="2 3">
    <name type="scientific">Eubacterium coprostanoligenes</name>
    <dbReference type="NCBI Taxonomy" id="290054"/>
    <lineage>
        <taxon>Bacteria</taxon>
        <taxon>Bacillati</taxon>
        <taxon>Bacillota</taxon>
        <taxon>Clostridia</taxon>
        <taxon>Eubacteriales</taxon>
        <taxon>Eubacteriaceae</taxon>
        <taxon>Eubacterium</taxon>
    </lineage>
</organism>
<dbReference type="SUPFAM" id="SSF53448">
    <property type="entry name" value="Nucleotide-diphospho-sugar transferases"/>
    <property type="match status" value="1"/>
</dbReference>
<name>A0A1T4MGW1_9FIRM</name>
<dbReference type="AlphaFoldDB" id="A0A1T4MGW1"/>
<dbReference type="SUPFAM" id="SSF48452">
    <property type="entry name" value="TPR-like"/>
    <property type="match status" value="1"/>
</dbReference>
<feature type="domain" description="Glycosyltransferase 2-like" evidence="1">
    <location>
        <begin position="8"/>
        <end position="140"/>
    </location>
</feature>
<dbReference type="InterPro" id="IPR011990">
    <property type="entry name" value="TPR-like_helical_dom_sf"/>
</dbReference>
<dbReference type="InterPro" id="IPR001173">
    <property type="entry name" value="Glyco_trans_2-like"/>
</dbReference>
<evidence type="ECO:0000259" key="1">
    <source>
        <dbReference type="Pfam" id="PF00535"/>
    </source>
</evidence>
<reference evidence="2 3" key="1">
    <citation type="submission" date="2017-02" db="EMBL/GenBank/DDBJ databases">
        <authorList>
            <person name="Peterson S.W."/>
        </authorList>
    </citation>
    <scope>NUCLEOTIDE SEQUENCE [LARGE SCALE GENOMIC DNA]</scope>
    <source>
        <strain evidence="2 3">ATCC 51222</strain>
    </source>
</reference>
<protein>
    <submittedName>
        <fullName evidence="2">Glycosyl transferase family 2</fullName>
    </submittedName>
</protein>
<dbReference type="Gene3D" id="1.25.40.10">
    <property type="entry name" value="Tetratricopeptide repeat domain"/>
    <property type="match status" value="1"/>
</dbReference>
<dbReference type="EMBL" id="FUWW01000013">
    <property type="protein sequence ID" value="SJZ66018.1"/>
    <property type="molecule type" value="Genomic_DNA"/>
</dbReference>
<gene>
    <name evidence="2" type="ORF">SAMN02745114_01251</name>
</gene>